<keyword evidence="1" id="KW-0812">Transmembrane</keyword>
<dbReference type="RefSeq" id="WP_057908661.1">
    <property type="nucleotide sequence ID" value="NZ_AYZB01000058.1"/>
</dbReference>
<gene>
    <name evidence="2" type="ORF">FC90_GL001609</name>
</gene>
<keyword evidence="1" id="KW-0472">Membrane</keyword>
<feature type="transmembrane region" description="Helical" evidence="1">
    <location>
        <begin position="226"/>
        <end position="249"/>
    </location>
</feature>
<dbReference type="Pfam" id="PF06161">
    <property type="entry name" value="DUF975"/>
    <property type="match status" value="1"/>
</dbReference>
<sequence>MQLAIYRAKARQLLRGNWQKMAALVAAWLLVEILGDSVIESIFGAGSFGYQMANTFANYFLYFIFLNAAFLGVYKVSQKKPSYYRDTMLLFRKPLYTHLVILNIVQQILNWLLLLIGLVPFYQLLGWRRILRVTFNGLDSITPFLMQISQRSSISETALLFVMAILILSLLQPVILVFYQLLVLLKFDLPQASLKLIFSLAGVILKGNWLKLIGLTLSFIGWELVVYMTAGIGFLWFYPYLMMSVTIFYQEIKAKKVQIIQS</sequence>
<organism evidence="2 3">
    <name type="scientific">Latilactobacillus graminis DSM 20719</name>
    <dbReference type="NCBI Taxonomy" id="1423752"/>
    <lineage>
        <taxon>Bacteria</taxon>
        <taxon>Bacillati</taxon>
        <taxon>Bacillota</taxon>
        <taxon>Bacilli</taxon>
        <taxon>Lactobacillales</taxon>
        <taxon>Lactobacillaceae</taxon>
        <taxon>Latilactobacillus</taxon>
    </lineage>
</organism>
<accession>A0AA89KWF1</accession>
<proteinExistence type="predicted"/>
<dbReference type="InterPro" id="IPR010380">
    <property type="entry name" value="DUF975"/>
</dbReference>
<dbReference type="EMBL" id="AYZB01000058">
    <property type="protein sequence ID" value="KRM21073.1"/>
    <property type="molecule type" value="Genomic_DNA"/>
</dbReference>
<reference evidence="2 3" key="1">
    <citation type="journal article" date="2015" name="Genome Announc.">
        <title>Expanding the biotechnology potential of lactobacilli through comparative genomics of 213 strains and associated genera.</title>
        <authorList>
            <person name="Sun Z."/>
            <person name="Harris H.M."/>
            <person name="McCann A."/>
            <person name="Guo C."/>
            <person name="Argimon S."/>
            <person name="Zhang W."/>
            <person name="Yang X."/>
            <person name="Jeffery I.B."/>
            <person name="Cooney J.C."/>
            <person name="Kagawa T.F."/>
            <person name="Liu W."/>
            <person name="Song Y."/>
            <person name="Salvetti E."/>
            <person name="Wrobel A."/>
            <person name="Rasinkangas P."/>
            <person name="Parkhill J."/>
            <person name="Rea M.C."/>
            <person name="O'Sullivan O."/>
            <person name="Ritari J."/>
            <person name="Douillard F.P."/>
            <person name="Paul Ross R."/>
            <person name="Yang R."/>
            <person name="Briner A.E."/>
            <person name="Felis G.E."/>
            <person name="de Vos W.M."/>
            <person name="Barrangou R."/>
            <person name="Klaenhammer T.R."/>
            <person name="Caufield P.W."/>
            <person name="Cui Y."/>
            <person name="Zhang H."/>
            <person name="O'Toole P.W."/>
        </authorList>
    </citation>
    <scope>NUCLEOTIDE SEQUENCE [LARGE SCALE GENOMIC DNA]</scope>
    <source>
        <strain evidence="2 3">DSM 20719</strain>
    </source>
</reference>
<feature type="transmembrane region" description="Helical" evidence="1">
    <location>
        <begin position="21"/>
        <end position="44"/>
    </location>
</feature>
<dbReference type="PANTHER" id="PTHR40076">
    <property type="entry name" value="MEMBRANE PROTEIN-RELATED"/>
    <property type="match status" value="1"/>
</dbReference>
<dbReference type="Proteomes" id="UP000050823">
    <property type="component" value="Unassembled WGS sequence"/>
</dbReference>
<feature type="transmembrane region" description="Helical" evidence="1">
    <location>
        <begin position="56"/>
        <end position="74"/>
    </location>
</feature>
<feature type="transmembrane region" description="Helical" evidence="1">
    <location>
        <begin position="158"/>
        <end position="184"/>
    </location>
</feature>
<protein>
    <recommendedName>
        <fullName evidence="4">DUF975 family protein</fullName>
    </recommendedName>
</protein>
<evidence type="ECO:0000256" key="1">
    <source>
        <dbReference type="SAM" id="Phobius"/>
    </source>
</evidence>
<evidence type="ECO:0008006" key="4">
    <source>
        <dbReference type="Google" id="ProtNLM"/>
    </source>
</evidence>
<name>A0AA89KWF1_9LACO</name>
<evidence type="ECO:0000313" key="3">
    <source>
        <dbReference type="Proteomes" id="UP000050823"/>
    </source>
</evidence>
<evidence type="ECO:0000313" key="2">
    <source>
        <dbReference type="EMBL" id="KRM21073.1"/>
    </source>
</evidence>
<keyword evidence="1" id="KW-1133">Transmembrane helix</keyword>
<feature type="transmembrane region" description="Helical" evidence="1">
    <location>
        <begin position="196"/>
        <end position="220"/>
    </location>
</feature>
<feature type="transmembrane region" description="Helical" evidence="1">
    <location>
        <begin position="95"/>
        <end position="122"/>
    </location>
</feature>
<dbReference type="AlphaFoldDB" id="A0AA89KWF1"/>
<comment type="caution">
    <text evidence="2">The sequence shown here is derived from an EMBL/GenBank/DDBJ whole genome shotgun (WGS) entry which is preliminary data.</text>
</comment>
<dbReference type="PANTHER" id="PTHR40076:SF1">
    <property type="entry name" value="MEMBRANE PROTEIN"/>
    <property type="match status" value="1"/>
</dbReference>